<accession>A0A8C5S8S5</accession>
<dbReference type="InterPro" id="IPR006674">
    <property type="entry name" value="HD_domain"/>
</dbReference>
<dbReference type="CDD" id="cd00077">
    <property type="entry name" value="HDc"/>
    <property type="match status" value="1"/>
</dbReference>
<dbReference type="AlphaFoldDB" id="A0A8C5S8S5"/>
<comment type="similarity">
    <text evidence="1">Belongs to the SAMHD1 family.</text>
</comment>
<dbReference type="Gene3D" id="1.10.3210.10">
    <property type="entry name" value="Hypothetical protein af1432"/>
    <property type="match status" value="1"/>
</dbReference>
<dbReference type="GO" id="GO:0051607">
    <property type="term" value="P:defense response to virus"/>
    <property type="evidence" value="ECO:0007669"/>
    <property type="project" value="TreeGrafter"/>
</dbReference>
<proteinExistence type="inferred from homology"/>
<dbReference type="GO" id="GO:0006203">
    <property type="term" value="P:dGTP catabolic process"/>
    <property type="evidence" value="ECO:0007669"/>
    <property type="project" value="TreeGrafter"/>
</dbReference>
<dbReference type="Ensembl" id="ENSLLTT00000014829.1">
    <property type="protein sequence ID" value="ENSLLTP00000014267.1"/>
    <property type="gene ID" value="ENSLLTG00000010945.1"/>
</dbReference>
<evidence type="ECO:0000259" key="3">
    <source>
        <dbReference type="SMART" id="SM00471"/>
    </source>
</evidence>
<feature type="domain" description="HD/PDEase" evidence="3">
    <location>
        <begin position="33"/>
        <end position="136"/>
    </location>
</feature>
<evidence type="ECO:0000313" key="5">
    <source>
        <dbReference type="Proteomes" id="UP000694406"/>
    </source>
</evidence>
<dbReference type="PANTHER" id="PTHR11373:SF4">
    <property type="entry name" value="DEOXYNUCLEOSIDE TRIPHOSPHATE TRIPHOSPHOHYDROLASE SAMHD1"/>
    <property type="match status" value="1"/>
</dbReference>
<dbReference type="Pfam" id="PF01966">
    <property type="entry name" value="HD"/>
    <property type="match status" value="1"/>
</dbReference>
<dbReference type="SMART" id="SM00471">
    <property type="entry name" value="HDc"/>
    <property type="match status" value="1"/>
</dbReference>
<dbReference type="InterPro" id="IPR003607">
    <property type="entry name" value="HD/PDEase_dom"/>
</dbReference>
<reference evidence="4" key="1">
    <citation type="submission" date="2025-08" db="UniProtKB">
        <authorList>
            <consortium name="Ensembl"/>
        </authorList>
    </citation>
    <scope>IDENTIFICATION</scope>
</reference>
<feature type="compositionally biased region" description="Basic residues" evidence="2">
    <location>
        <begin position="132"/>
        <end position="144"/>
    </location>
</feature>
<dbReference type="InterPro" id="IPR050135">
    <property type="entry name" value="dGTPase-like"/>
</dbReference>
<dbReference type="SUPFAM" id="SSF109604">
    <property type="entry name" value="HD-domain/PDEase-like"/>
    <property type="match status" value="1"/>
</dbReference>
<organism evidence="4 5">
    <name type="scientific">Laticauda laticaudata</name>
    <name type="common">Blue-ringed sea krait</name>
    <name type="synonym">Blue-lipped sea krait</name>
    <dbReference type="NCBI Taxonomy" id="8630"/>
    <lineage>
        <taxon>Eukaryota</taxon>
        <taxon>Metazoa</taxon>
        <taxon>Chordata</taxon>
        <taxon>Craniata</taxon>
        <taxon>Vertebrata</taxon>
        <taxon>Euteleostomi</taxon>
        <taxon>Lepidosauria</taxon>
        <taxon>Squamata</taxon>
        <taxon>Bifurcata</taxon>
        <taxon>Unidentata</taxon>
        <taxon>Episquamata</taxon>
        <taxon>Toxicofera</taxon>
        <taxon>Serpentes</taxon>
        <taxon>Colubroidea</taxon>
        <taxon>Elapidae</taxon>
        <taxon>Laticaudinae</taxon>
        <taxon>Laticauda</taxon>
    </lineage>
</organism>
<evidence type="ECO:0000256" key="2">
    <source>
        <dbReference type="SAM" id="MobiDB-lite"/>
    </source>
</evidence>
<keyword evidence="5" id="KW-1185">Reference proteome</keyword>
<evidence type="ECO:0000256" key="1">
    <source>
        <dbReference type="ARBA" id="ARBA00005776"/>
    </source>
</evidence>
<dbReference type="GO" id="GO:0005634">
    <property type="term" value="C:nucleus"/>
    <property type="evidence" value="ECO:0007669"/>
    <property type="project" value="TreeGrafter"/>
</dbReference>
<reference evidence="4" key="2">
    <citation type="submission" date="2025-09" db="UniProtKB">
        <authorList>
            <consortium name="Ensembl"/>
        </authorList>
    </citation>
    <scope>IDENTIFICATION</scope>
</reference>
<dbReference type="GeneTree" id="ENSGT00390000013867"/>
<dbReference type="Proteomes" id="UP000694406">
    <property type="component" value="Unplaced"/>
</dbReference>
<feature type="region of interest" description="Disordered" evidence="2">
    <location>
        <begin position="132"/>
        <end position="157"/>
    </location>
</feature>
<dbReference type="PANTHER" id="PTHR11373">
    <property type="entry name" value="DEOXYNUCLEOSIDE TRIPHOSPHATE TRIPHOSPHOHYDROLASE"/>
    <property type="match status" value="1"/>
</dbReference>
<dbReference type="GO" id="GO:0045088">
    <property type="term" value="P:regulation of innate immune response"/>
    <property type="evidence" value="ECO:0007669"/>
    <property type="project" value="TreeGrafter"/>
</dbReference>
<sequence>MHPLLVHIIDTPQFQRLRYIKQLGGTYYVFPGASHNRFEHSLGVSHLAGRLLQALQERQPELNIDQRDILCVQIAGLCHDLGHGPFSHMFDGRFIPLARPGLKWKSHLNRSANGCGTLVVCNSSGEFCRTRSKRSRRSAERKRKNPDNQLRGKRREKGGSALLPAPALFSLSSQLIGAAGLSWCGESCVLALRKAPSCTHQVTPTELVVKQFECHHWCGTAGRTVVNRR</sequence>
<evidence type="ECO:0000313" key="4">
    <source>
        <dbReference type="Ensembl" id="ENSLLTP00000014267.1"/>
    </source>
</evidence>
<dbReference type="GO" id="GO:0008832">
    <property type="term" value="F:dGTPase activity"/>
    <property type="evidence" value="ECO:0007669"/>
    <property type="project" value="TreeGrafter"/>
</dbReference>
<name>A0A8C5S8S5_LATLA</name>
<protein>
    <recommendedName>
        <fullName evidence="3">HD/PDEase domain-containing protein</fullName>
    </recommendedName>
</protein>